<feature type="compositionally biased region" description="Basic and acidic residues" evidence="1">
    <location>
        <begin position="103"/>
        <end position="144"/>
    </location>
</feature>
<proteinExistence type="predicted"/>
<dbReference type="Gene3D" id="3.10.350.10">
    <property type="entry name" value="LysM domain"/>
    <property type="match status" value="1"/>
</dbReference>
<dbReference type="Pfam" id="PF05433">
    <property type="entry name" value="Rick_17kDa_Anti"/>
    <property type="match status" value="1"/>
</dbReference>
<dbReference type="InterPro" id="IPR036779">
    <property type="entry name" value="LysM_dom_sf"/>
</dbReference>
<dbReference type="InterPro" id="IPR008816">
    <property type="entry name" value="Gly_zipper_2TM_dom"/>
</dbReference>
<gene>
    <name evidence="3" type="ORF">SLS53_005943</name>
</gene>
<protein>
    <recommendedName>
        <fullName evidence="2">LysM domain-containing protein</fullName>
    </recommendedName>
</protein>
<dbReference type="CDD" id="cd00118">
    <property type="entry name" value="LysM"/>
    <property type="match status" value="1"/>
</dbReference>
<evidence type="ECO:0000313" key="3">
    <source>
        <dbReference type="EMBL" id="KAK7739045.1"/>
    </source>
</evidence>
<dbReference type="Pfam" id="PF01476">
    <property type="entry name" value="LysM"/>
    <property type="match status" value="1"/>
</dbReference>
<dbReference type="GO" id="GO:0019867">
    <property type="term" value="C:outer membrane"/>
    <property type="evidence" value="ECO:0007669"/>
    <property type="project" value="InterPro"/>
</dbReference>
<feature type="compositionally biased region" description="Basic and acidic residues" evidence="1">
    <location>
        <begin position="1"/>
        <end position="62"/>
    </location>
</feature>
<sequence>MSANDYYRDAPHEGHHDAPPRRDDYEPRERGDGDRPDFYSHEGGGERGHGGHKQEGGEHDRGLIGTLAGGAAGAFGGHALGGRAGHGTAGTILGAVAGAFAGHETEEKVEEWKEERKEKKQEHRYEEDERRHERDDYRRHDEPHYGGGGPPPGGPGYGQGPPPPGGYGQGPPRGGGDEVQVTVQPGDTLRGIAARFDGVSLEDILRHNQIQNPDLIYPGQVINVPARHGGGGGGW</sequence>
<organism evidence="3 4">
    <name type="scientific">Cytospora paraplurivora</name>
    <dbReference type="NCBI Taxonomy" id="2898453"/>
    <lineage>
        <taxon>Eukaryota</taxon>
        <taxon>Fungi</taxon>
        <taxon>Dikarya</taxon>
        <taxon>Ascomycota</taxon>
        <taxon>Pezizomycotina</taxon>
        <taxon>Sordariomycetes</taxon>
        <taxon>Sordariomycetidae</taxon>
        <taxon>Diaporthales</taxon>
        <taxon>Cytosporaceae</taxon>
        <taxon>Cytospora</taxon>
    </lineage>
</organism>
<dbReference type="PROSITE" id="PS51782">
    <property type="entry name" value="LYSM"/>
    <property type="match status" value="1"/>
</dbReference>
<comment type="caution">
    <text evidence="3">The sequence shown here is derived from an EMBL/GenBank/DDBJ whole genome shotgun (WGS) entry which is preliminary data.</text>
</comment>
<feature type="compositionally biased region" description="Pro residues" evidence="1">
    <location>
        <begin position="149"/>
        <end position="165"/>
    </location>
</feature>
<feature type="region of interest" description="Disordered" evidence="1">
    <location>
        <begin position="1"/>
        <end position="75"/>
    </location>
</feature>
<dbReference type="EMBL" id="JAJSPL020000024">
    <property type="protein sequence ID" value="KAK7739045.1"/>
    <property type="molecule type" value="Genomic_DNA"/>
</dbReference>
<evidence type="ECO:0000259" key="2">
    <source>
        <dbReference type="PROSITE" id="PS51782"/>
    </source>
</evidence>
<evidence type="ECO:0000313" key="4">
    <source>
        <dbReference type="Proteomes" id="UP001320245"/>
    </source>
</evidence>
<dbReference type="PANTHER" id="PTHR37014">
    <property type="entry name" value="EXPRESSION LETHALITY PROTEIN HEL10, PUTATIVE (AFU_ORTHOLOGUE AFUA_1G06580)-RELATED"/>
    <property type="match status" value="1"/>
</dbReference>
<dbReference type="AlphaFoldDB" id="A0AAN9YFQ3"/>
<reference evidence="3 4" key="1">
    <citation type="journal article" date="2023" name="PLoS ONE">
        <title>Cytospora paraplurivora sp. nov. isolated from orchards with fruit tree decline syndrome in Ontario, Canada.</title>
        <authorList>
            <person name="Ilyukhin E."/>
            <person name="Nguyen H.D.T."/>
            <person name="Castle A.J."/>
            <person name="Ellouze W."/>
        </authorList>
    </citation>
    <scope>NUCLEOTIDE SEQUENCE [LARGE SCALE GENOMIC DNA]</scope>
    <source>
        <strain evidence="3 4">FDS-564</strain>
    </source>
</reference>
<feature type="domain" description="LysM" evidence="2">
    <location>
        <begin position="179"/>
        <end position="224"/>
    </location>
</feature>
<dbReference type="InterPro" id="IPR018392">
    <property type="entry name" value="LysM"/>
</dbReference>
<evidence type="ECO:0000256" key="1">
    <source>
        <dbReference type="SAM" id="MobiDB-lite"/>
    </source>
</evidence>
<accession>A0AAN9YFQ3</accession>
<dbReference type="PANTHER" id="PTHR37014:SF1">
    <property type="entry name" value="EXPRESSION LETHALITY PROTEIN HEL10, PUTATIVE (AFU_ORTHOLOGUE AFUA_1G06580)-RELATED"/>
    <property type="match status" value="1"/>
</dbReference>
<feature type="region of interest" description="Disordered" evidence="1">
    <location>
        <begin position="103"/>
        <end position="182"/>
    </location>
</feature>
<name>A0AAN9YFQ3_9PEZI</name>
<dbReference type="SMART" id="SM00257">
    <property type="entry name" value="LysM"/>
    <property type="match status" value="1"/>
</dbReference>
<dbReference type="Proteomes" id="UP001320245">
    <property type="component" value="Unassembled WGS sequence"/>
</dbReference>
<dbReference type="SUPFAM" id="SSF54106">
    <property type="entry name" value="LysM domain"/>
    <property type="match status" value="1"/>
</dbReference>
<keyword evidence="4" id="KW-1185">Reference proteome</keyword>